<dbReference type="Proteomes" id="UP000294593">
    <property type="component" value="Unassembled WGS sequence"/>
</dbReference>
<accession>A0A4R6R1Q1</accession>
<dbReference type="EMBL" id="SNXW01000015">
    <property type="protein sequence ID" value="TDP79355.1"/>
    <property type="molecule type" value="Genomic_DNA"/>
</dbReference>
<comment type="caution">
    <text evidence="3">The sequence shown here is derived from an EMBL/GenBank/DDBJ whole genome shotgun (WGS) entry which is preliminary data.</text>
</comment>
<keyword evidence="1" id="KW-0472">Membrane</keyword>
<keyword evidence="4" id="KW-1185">Reference proteome</keyword>
<feature type="transmembrane region" description="Helical" evidence="1">
    <location>
        <begin position="6"/>
        <end position="23"/>
    </location>
</feature>
<evidence type="ECO:0000256" key="1">
    <source>
        <dbReference type="SAM" id="Phobius"/>
    </source>
</evidence>
<feature type="transmembrane region" description="Helical" evidence="1">
    <location>
        <begin position="120"/>
        <end position="138"/>
    </location>
</feature>
<sequence length="393" mass="44097">MTVLNPAWVLLPWLLALVTVSGLSRLRPLPPEPGRFATIDGLRGHLAFGVFLHHGVIWHGFLRSGQWTAPPSAFFNHLGQDSVVLFFMVTAFLFVGRLLDARERPVDWLRLYVSRVMRLAPLYLLAMAVLFTLCGVLTDWERQVPTRELHRALRHWLFFSIGGRDNINGVPHTATLTAGVTWSLPLEWMFYLLLPTVALLMRRTVPLWLAVAALVCALGIWANNKEPTMLWAFAGGGLVAWWVRRPALRDWTHRPWHDGLAVLALAGAVLSAPNVHHTAPILLLTVAFGLIASGCDLFGLLRWRVSQQLGELAYSIYLLHGLLLFMSVTFVLGRAQASAYTPQAHWWWLSALAPAVVTIAWLAFHTVERPAMRATDAWAARVRRLFTRMGLLA</sequence>
<dbReference type="InterPro" id="IPR002656">
    <property type="entry name" value="Acyl_transf_3_dom"/>
</dbReference>
<protein>
    <submittedName>
        <fullName evidence="3">Peptidoglycan/LPS O-acetylase OafA/YrhL</fullName>
    </submittedName>
</protein>
<evidence type="ECO:0000259" key="2">
    <source>
        <dbReference type="Pfam" id="PF01757"/>
    </source>
</evidence>
<name>A0A4R6R1Q1_9BURK</name>
<keyword evidence="1" id="KW-1133">Transmembrane helix</keyword>
<dbReference type="RefSeq" id="WP_133611256.1">
    <property type="nucleotide sequence ID" value="NZ_SNXW01000015.1"/>
</dbReference>
<organism evidence="3 4">
    <name type="scientific">Aquabacterium commune</name>
    <dbReference type="NCBI Taxonomy" id="70586"/>
    <lineage>
        <taxon>Bacteria</taxon>
        <taxon>Pseudomonadati</taxon>
        <taxon>Pseudomonadota</taxon>
        <taxon>Betaproteobacteria</taxon>
        <taxon>Burkholderiales</taxon>
        <taxon>Aquabacterium</taxon>
    </lineage>
</organism>
<keyword evidence="1" id="KW-0812">Transmembrane</keyword>
<feature type="transmembrane region" description="Helical" evidence="1">
    <location>
        <begin position="174"/>
        <end position="193"/>
    </location>
</feature>
<dbReference type="PANTHER" id="PTHR23028">
    <property type="entry name" value="ACETYLTRANSFERASE"/>
    <property type="match status" value="1"/>
</dbReference>
<feature type="transmembrane region" description="Helical" evidence="1">
    <location>
        <begin position="205"/>
        <end position="222"/>
    </location>
</feature>
<dbReference type="OrthoDB" id="9814807at2"/>
<feature type="domain" description="Acyltransferase 3" evidence="2">
    <location>
        <begin position="38"/>
        <end position="364"/>
    </location>
</feature>
<dbReference type="GO" id="GO:0016747">
    <property type="term" value="F:acyltransferase activity, transferring groups other than amino-acyl groups"/>
    <property type="evidence" value="ECO:0007669"/>
    <property type="project" value="InterPro"/>
</dbReference>
<dbReference type="GO" id="GO:0016020">
    <property type="term" value="C:membrane"/>
    <property type="evidence" value="ECO:0007669"/>
    <property type="project" value="TreeGrafter"/>
</dbReference>
<evidence type="ECO:0000313" key="4">
    <source>
        <dbReference type="Proteomes" id="UP000294593"/>
    </source>
</evidence>
<feature type="transmembrane region" description="Helical" evidence="1">
    <location>
        <begin position="312"/>
        <end position="333"/>
    </location>
</feature>
<feature type="transmembrane region" description="Helical" evidence="1">
    <location>
        <begin position="44"/>
        <end position="62"/>
    </location>
</feature>
<gene>
    <name evidence="3" type="ORF">EV672_11526</name>
</gene>
<dbReference type="Pfam" id="PF01757">
    <property type="entry name" value="Acyl_transf_3"/>
    <property type="match status" value="1"/>
</dbReference>
<dbReference type="GO" id="GO:0009103">
    <property type="term" value="P:lipopolysaccharide biosynthetic process"/>
    <property type="evidence" value="ECO:0007669"/>
    <property type="project" value="TreeGrafter"/>
</dbReference>
<dbReference type="InterPro" id="IPR050879">
    <property type="entry name" value="Acyltransferase_3"/>
</dbReference>
<feature type="transmembrane region" description="Helical" evidence="1">
    <location>
        <begin position="82"/>
        <end position="99"/>
    </location>
</feature>
<dbReference type="PANTHER" id="PTHR23028:SF53">
    <property type="entry name" value="ACYL_TRANSF_3 DOMAIN-CONTAINING PROTEIN"/>
    <property type="match status" value="1"/>
</dbReference>
<feature type="transmembrane region" description="Helical" evidence="1">
    <location>
        <begin position="345"/>
        <end position="364"/>
    </location>
</feature>
<dbReference type="AlphaFoldDB" id="A0A4R6R1Q1"/>
<reference evidence="3 4" key="1">
    <citation type="submission" date="2019-03" db="EMBL/GenBank/DDBJ databases">
        <title>Genomic Encyclopedia of Type Strains, Phase IV (KMG-IV): sequencing the most valuable type-strain genomes for metagenomic binning, comparative biology and taxonomic classification.</title>
        <authorList>
            <person name="Goeker M."/>
        </authorList>
    </citation>
    <scope>NUCLEOTIDE SEQUENCE [LARGE SCALE GENOMIC DNA]</scope>
    <source>
        <strain evidence="3 4">DSM 11901</strain>
    </source>
</reference>
<proteinExistence type="predicted"/>
<feature type="transmembrane region" description="Helical" evidence="1">
    <location>
        <begin position="281"/>
        <end position="300"/>
    </location>
</feature>
<evidence type="ECO:0000313" key="3">
    <source>
        <dbReference type="EMBL" id="TDP79355.1"/>
    </source>
</evidence>